<dbReference type="Proteomes" id="UP000033636">
    <property type="component" value="Unassembled WGS sequence"/>
</dbReference>
<comment type="caution">
    <text evidence="1">The sequence shown here is derived from an EMBL/GenBank/DDBJ whole genome shotgun (WGS) entry which is preliminary data.</text>
</comment>
<accession>A0ACC6UYE9</accession>
<organism evidence="1 2">
    <name type="scientific">Thermoproteus sp. AZ2</name>
    <dbReference type="NCBI Taxonomy" id="1609232"/>
    <lineage>
        <taxon>Archaea</taxon>
        <taxon>Thermoproteota</taxon>
        <taxon>Thermoprotei</taxon>
        <taxon>Thermoproteales</taxon>
        <taxon>Thermoproteaceae</taxon>
        <taxon>Thermoproteus</taxon>
    </lineage>
</organism>
<protein>
    <submittedName>
        <fullName evidence="1">Uncharacterized protein</fullName>
    </submittedName>
</protein>
<sequence length="106" mass="11347">MGCVGEEEAVKAARRAALGALASLRRGEAIAVRIGEDWLVGFYKVKHSGSETRLEFKWAYVDCKGVAFGELPQDAAAALESLLGAIPDIIKRELESRSGGVKTQKA</sequence>
<evidence type="ECO:0000313" key="2">
    <source>
        <dbReference type="Proteomes" id="UP000033636"/>
    </source>
</evidence>
<gene>
    <name evidence="1" type="ORF">TU35_000305</name>
</gene>
<dbReference type="EMBL" id="JZWT02000001">
    <property type="protein sequence ID" value="MFB6489686.1"/>
    <property type="molecule type" value="Genomic_DNA"/>
</dbReference>
<proteinExistence type="predicted"/>
<evidence type="ECO:0000313" key="1">
    <source>
        <dbReference type="EMBL" id="MFB6489686.1"/>
    </source>
</evidence>
<reference evidence="1" key="1">
    <citation type="submission" date="2024-07" db="EMBL/GenBank/DDBJ databases">
        <title>Metagenome and Metagenome-Assembled Genomes of Archaea from a hot spring from the geothermal field of Los Azufres, Mexico.</title>
        <authorList>
            <person name="Marin-Paredes R."/>
            <person name="Martinez-Romero E."/>
            <person name="Servin-Garciduenas L.E."/>
        </authorList>
    </citation>
    <scope>NUCLEOTIDE SEQUENCE</scope>
</reference>
<name>A0ACC6UYE9_9CREN</name>